<evidence type="ECO:0000259" key="7">
    <source>
        <dbReference type="PROSITE" id="PS50850"/>
    </source>
</evidence>
<gene>
    <name evidence="8" type="ORF">GLS40_11350</name>
</gene>
<evidence type="ECO:0000256" key="2">
    <source>
        <dbReference type="ARBA" id="ARBA00022448"/>
    </source>
</evidence>
<feature type="transmembrane region" description="Helical" evidence="6">
    <location>
        <begin position="90"/>
        <end position="116"/>
    </location>
</feature>
<feature type="domain" description="Major facilitator superfamily (MFS) profile" evidence="7">
    <location>
        <begin position="25"/>
        <end position="466"/>
    </location>
</feature>
<evidence type="ECO:0000256" key="1">
    <source>
        <dbReference type="ARBA" id="ARBA00004127"/>
    </source>
</evidence>
<feature type="transmembrane region" description="Helical" evidence="6">
    <location>
        <begin position="309"/>
        <end position="330"/>
    </location>
</feature>
<dbReference type="Proteomes" id="UP000443843">
    <property type="component" value="Unassembled WGS sequence"/>
</dbReference>
<dbReference type="AlphaFoldDB" id="A0A844W6D3"/>
<evidence type="ECO:0000256" key="6">
    <source>
        <dbReference type="SAM" id="Phobius"/>
    </source>
</evidence>
<evidence type="ECO:0000313" key="9">
    <source>
        <dbReference type="Proteomes" id="UP000443843"/>
    </source>
</evidence>
<feature type="transmembrane region" description="Helical" evidence="6">
    <location>
        <begin position="409"/>
        <end position="429"/>
    </location>
</feature>
<accession>A0A844W6D3</accession>
<evidence type="ECO:0000256" key="3">
    <source>
        <dbReference type="ARBA" id="ARBA00022692"/>
    </source>
</evidence>
<dbReference type="InterPro" id="IPR020846">
    <property type="entry name" value="MFS_dom"/>
</dbReference>
<feature type="transmembrane region" description="Helical" evidence="6">
    <location>
        <begin position="176"/>
        <end position="198"/>
    </location>
</feature>
<dbReference type="EMBL" id="WNXQ01000005">
    <property type="protein sequence ID" value="MWB78625.1"/>
    <property type="molecule type" value="Genomic_DNA"/>
</dbReference>
<feature type="transmembrane region" description="Helical" evidence="6">
    <location>
        <begin position="122"/>
        <end position="141"/>
    </location>
</feature>
<keyword evidence="4 6" id="KW-1133">Transmembrane helix</keyword>
<dbReference type="GO" id="GO:0012505">
    <property type="term" value="C:endomembrane system"/>
    <property type="evidence" value="ECO:0007669"/>
    <property type="project" value="UniProtKB-SubCell"/>
</dbReference>
<feature type="transmembrane region" description="Helical" evidence="6">
    <location>
        <begin position="274"/>
        <end position="297"/>
    </location>
</feature>
<feature type="transmembrane region" description="Helical" evidence="6">
    <location>
        <begin position="56"/>
        <end position="78"/>
    </location>
</feature>
<name>A0A844W6D3_9RHOB</name>
<evidence type="ECO:0000313" key="8">
    <source>
        <dbReference type="EMBL" id="MWB78625.1"/>
    </source>
</evidence>
<comment type="subcellular location">
    <subcellularLocation>
        <location evidence="1">Endomembrane system</location>
        <topology evidence="1">Multi-pass membrane protein</topology>
    </subcellularLocation>
</comment>
<feature type="transmembrane region" description="Helical" evidence="6">
    <location>
        <begin position="368"/>
        <end position="388"/>
    </location>
</feature>
<dbReference type="Pfam" id="PF07690">
    <property type="entry name" value="MFS_1"/>
    <property type="match status" value="1"/>
</dbReference>
<feature type="transmembrane region" description="Helical" evidence="6">
    <location>
        <begin position="153"/>
        <end position="170"/>
    </location>
</feature>
<dbReference type="GO" id="GO:0005886">
    <property type="term" value="C:plasma membrane"/>
    <property type="evidence" value="ECO:0007669"/>
    <property type="project" value="TreeGrafter"/>
</dbReference>
<dbReference type="InterPro" id="IPR011701">
    <property type="entry name" value="MFS"/>
</dbReference>
<reference evidence="8 9" key="1">
    <citation type="submission" date="2019-11" db="EMBL/GenBank/DDBJ databases">
        <title>Pseudooceanicola pacifica sp. nov., isolated from deep-sea sediment of the Pacific Ocean.</title>
        <authorList>
            <person name="Lyu L."/>
        </authorList>
    </citation>
    <scope>NUCLEOTIDE SEQUENCE [LARGE SCALE GENOMIC DNA]</scope>
    <source>
        <strain evidence="8 9">216_PA32_1</strain>
    </source>
</reference>
<comment type="caution">
    <text evidence="8">The sequence shown here is derived from an EMBL/GenBank/DDBJ whole genome shotgun (WGS) entry which is preliminary data.</text>
</comment>
<dbReference type="GO" id="GO:0022857">
    <property type="term" value="F:transmembrane transporter activity"/>
    <property type="evidence" value="ECO:0007669"/>
    <property type="project" value="InterPro"/>
</dbReference>
<keyword evidence="2" id="KW-0813">Transport</keyword>
<dbReference type="PROSITE" id="PS50850">
    <property type="entry name" value="MFS"/>
    <property type="match status" value="1"/>
</dbReference>
<dbReference type="PANTHER" id="PTHR23501:SF191">
    <property type="entry name" value="VACUOLAR BASIC AMINO ACID TRANSPORTER 4"/>
    <property type="match status" value="1"/>
</dbReference>
<keyword evidence="3 6" id="KW-0812">Transmembrane</keyword>
<dbReference type="PANTHER" id="PTHR23501">
    <property type="entry name" value="MAJOR FACILITATOR SUPERFAMILY"/>
    <property type="match status" value="1"/>
</dbReference>
<protein>
    <submittedName>
        <fullName evidence="8">MFS transporter</fullName>
    </submittedName>
</protein>
<keyword evidence="5 6" id="KW-0472">Membrane</keyword>
<dbReference type="SUPFAM" id="SSF103473">
    <property type="entry name" value="MFS general substrate transporter"/>
    <property type="match status" value="1"/>
</dbReference>
<feature type="transmembrane region" description="Helical" evidence="6">
    <location>
        <begin position="234"/>
        <end position="253"/>
    </location>
</feature>
<evidence type="ECO:0000256" key="4">
    <source>
        <dbReference type="ARBA" id="ARBA00022989"/>
    </source>
</evidence>
<proteinExistence type="predicted"/>
<dbReference type="InterPro" id="IPR036259">
    <property type="entry name" value="MFS_trans_sf"/>
</dbReference>
<feature type="transmembrane region" description="Helical" evidence="6">
    <location>
        <begin position="441"/>
        <end position="462"/>
    </location>
</feature>
<dbReference type="Gene3D" id="1.20.1250.20">
    <property type="entry name" value="MFS general substrate transporter like domains"/>
    <property type="match status" value="1"/>
</dbReference>
<dbReference type="RefSeq" id="WP_160382837.1">
    <property type="nucleotide sequence ID" value="NZ_WNXQ01000005.1"/>
</dbReference>
<sequence>MSEHSTIVPATAGATGILAPGQRGPVMLISAGVGMHAFNDLAIAASVPVAYSDLGALPMLPVAYALFFIGVVTGGLLSARLRSRFGARRLALGAATVFVTGVLLTSTAPAGAVFALGRAMQGLSDGLIVALCYGLIPELIAPALVQRVFSVEAVVWALAAALGPLAGGFATEYLDWRAAMLVCLPFAILFLICATLILPARPPRAPERRVTPSLPVQMCLAGAVLLSVPAALPALPLAALAIPVGLALFAAALHRDAGADDAFFPRAAFRTGTVGRATWALFLMPVAQSVSSVFLPLSLRETFDISPVWVGWMAVTMAMCWSLSAMWVAARPAGLRHTLMRAGPAFQVAGALTIACGFSAGLPGLVAIGHGLSGVAFGLVWGPANQAIMRATAEGEQGRTSSFMPTIQTTGFAVGAGLGGWAAGLTGLIPALQSGSGTGAVWVIWGGAAAVALAGLAATLSLPRAIRD</sequence>
<organism evidence="8 9">
    <name type="scientific">Pseudooceanicola pacificus</name>
    <dbReference type="NCBI Taxonomy" id="2676438"/>
    <lineage>
        <taxon>Bacteria</taxon>
        <taxon>Pseudomonadati</taxon>
        <taxon>Pseudomonadota</taxon>
        <taxon>Alphaproteobacteria</taxon>
        <taxon>Rhodobacterales</taxon>
        <taxon>Paracoccaceae</taxon>
        <taxon>Pseudooceanicola</taxon>
    </lineage>
</organism>
<keyword evidence="9" id="KW-1185">Reference proteome</keyword>
<dbReference type="Gene3D" id="1.20.1720.10">
    <property type="entry name" value="Multidrug resistance protein D"/>
    <property type="match status" value="1"/>
</dbReference>
<evidence type="ECO:0000256" key="5">
    <source>
        <dbReference type="ARBA" id="ARBA00023136"/>
    </source>
</evidence>